<accession>A0A367FXU9</accession>
<evidence type="ECO:0000313" key="2">
    <source>
        <dbReference type="Proteomes" id="UP000253208"/>
    </source>
</evidence>
<name>A0A367FXU9_9FIRM</name>
<sequence length="290" mass="35070">MDNFRIYDTMFRFNNKTERPSGVWQRNQKFIHDAYFWKILNMLKDEGFDVHHDESVSKIIRRNHIEGIRRDLKFKAQRFPAGFEIVFYQDVVHENPHGGFYDFDKRRKMPYLIGLQYEKYMNLIVKKIKSLVEVEDKSSIKTKTAEEWVKARYVESCHYPQTDMNFDLHALDGQGHEGRYGLDRDGKEIHNGDIKYFRYWYDGRVYRGRVYYDLNMNWIVILNKKDTRVISCWELFDLAPEDNLHRVKDPTRSKGYKKYIAHLEKLESEKTKDLVIELKRRGYAVKIERK</sequence>
<reference evidence="1 2" key="1">
    <citation type="submission" date="2018-02" db="EMBL/GenBank/DDBJ databases">
        <title>Complete genome sequencing of Faecalibacterium prausnitzii strains isolated from the human gut.</title>
        <authorList>
            <person name="Fitzgerald B.C."/>
            <person name="Shkoporov A.N."/>
            <person name="Ross P.R."/>
            <person name="Hill C."/>
        </authorList>
    </citation>
    <scope>NUCLEOTIDE SEQUENCE [LARGE SCALE GENOMIC DNA]</scope>
    <source>
        <strain evidence="1 2">APC942/31-1</strain>
    </source>
</reference>
<evidence type="ECO:0000313" key="1">
    <source>
        <dbReference type="EMBL" id="RCH43267.1"/>
    </source>
</evidence>
<protein>
    <submittedName>
        <fullName evidence="1">Uncharacterized protein</fullName>
    </submittedName>
</protein>
<organism evidence="1 2">
    <name type="scientific">Blautia obeum</name>
    <dbReference type="NCBI Taxonomy" id="40520"/>
    <lineage>
        <taxon>Bacteria</taxon>
        <taxon>Bacillati</taxon>
        <taxon>Bacillota</taxon>
        <taxon>Clostridia</taxon>
        <taxon>Lachnospirales</taxon>
        <taxon>Lachnospiraceae</taxon>
        <taxon>Blautia</taxon>
    </lineage>
</organism>
<proteinExistence type="predicted"/>
<dbReference type="Proteomes" id="UP000253208">
    <property type="component" value="Unassembled WGS sequence"/>
</dbReference>
<gene>
    <name evidence="1" type="ORF">C4886_11315</name>
</gene>
<dbReference type="AlphaFoldDB" id="A0A367FXU9"/>
<comment type="caution">
    <text evidence="1">The sequence shown here is derived from an EMBL/GenBank/DDBJ whole genome shotgun (WGS) entry which is preliminary data.</text>
</comment>
<dbReference type="EMBL" id="PSQG01000015">
    <property type="protein sequence ID" value="RCH43267.1"/>
    <property type="molecule type" value="Genomic_DNA"/>
</dbReference>